<dbReference type="RefSeq" id="WP_205099428.1">
    <property type="nucleotide sequence ID" value="NZ_CAJNAQ010000005.1"/>
</dbReference>
<sequence>MSEYKKSVIVLRKKLDELEAKKILEDKKTGPFKTLLTKPNKADVSISSFALNYEAMVMIEGNYSANYYRKATHSIKVDYNVSEVVLGDGIFPIREKSGWRKILGTKKGKNTVDLELEEHVFVDDNYTRFFNHLGDEVDFEFSYDPKIIENYPDRILQEKEHTVKRPRLTEQEVIKKFESCIKRPKEKKIRDLDEKVTIRKVTEIYVPIFEARLVGPKSKVDLLRIDASRSKLL</sequence>
<comment type="caution">
    <text evidence="1">The sequence shown here is derived from an EMBL/GenBank/DDBJ whole genome shotgun (WGS) entry which is preliminary data.</text>
</comment>
<proteinExistence type="predicted"/>
<protein>
    <submittedName>
        <fullName evidence="1">Uncharacterized protein</fullName>
    </submittedName>
</protein>
<name>A0A812F2F8_9ARCH</name>
<dbReference type="Proteomes" id="UP000655759">
    <property type="component" value="Unassembled WGS sequence"/>
</dbReference>
<evidence type="ECO:0000313" key="1">
    <source>
        <dbReference type="EMBL" id="CAE6495737.1"/>
    </source>
</evidence>
<reference evidence="1" key="1">
    <citation type="submission" date="2021-02" db="EMBL/GenBank/DDBJ databases">
        <authorList>
            <person name="Han P."/>
        </authorList>
    </citation>
    <scope>NUCLEOTIDE SEQUENCE</scope>
    <source>
        <strain evidence="1">Candidatus Nitrosotenuis uzonensis 5A</strain>
    </source>
</reference>
<organism evidence="1 2">
    <name type="scientific">Candidatus Nitrosotenuis uzonensis</name>
    <dbReference type="NCBI Taxonomy" id="1407055"/>
    <lineage>
        <taxon>Archaea</taxon>
        <taxon>Nitrososphaerota</taxon>
        <taxon>Candidatus Nitrosotenuis</taxon>
    </lineage>
</organism>
<gene>
    <name evidence="1" type="ORF">NUZ5A_50451</name>
</gene>
<accession>A0A812F2F8</accession>
<dbReference type="EMBL" id="CAJNAQ010000005">
    <property type="protein sequence ID" value="CAE6495737.1"/>
    <property type="molecule type" value="Genomic_DNA"/>
</dbReference>
<dbReference type="AlphaFoldDB" id="A0A812F2F8"/>
<evidence type="ECO:0000313" key="2">
    <source>
        <dbReference type="Proteomes" id="UP000655759"/>
    </source>
</evidence>